<dbReference type="InterPro" id="IPR029058">
    <property type="entry name" value="AB_hydrolase_fold"/>
</dbReference>
<dbReference type="Pfam" id="PF11288">
    <property type="entry name" value="DUF3089"/>
    <property type="match status" value="1"/>
</dbReference>
<organism evidence="1 2">
    <name type="scientific">Chondromyces apiculatus DSM 436</name>
    <dbReference type="NCBI Taxonomy" id="1192034"/>
    <lineage>
        <taxon>Bacteria</taxon>
        <taxon>Pseudomonadati</taxon>
        <taxon>Myxococcota</taxon>
        <taxon>Polyangia</taxon>
        <taxon>Polyangiales</taxon>
        <taxon>Polyangiaceae</taxon>
        <taxon>Chondromyces</taxon>
    </lineage>
</organism>
<evidence type="ECO:0000313" key="2">
    <source>
        <dbReference type="Proteomes" id="UP000019678"/>
    </source>
</evidence>
<dbReference type="EMBL" id="ASRX01000022">
    <property type="protein sequence ID" value="EYF05561.1"/>
    <property type="molecule type" value="Genomic_DNA"/>
</dbReference>
<reference evidence="1 2" key="1">
    <citation type="submission" date="2013-05" db="EMBL/GenBank/DDBJ databases">
        <title>Genome assembly of Chondromyces apiculatus DSM 436.</title>
        <authorList>
            <person name="Sharma G."/>
            <person name="Khatri I."/>
            <person name="Kaur C."/>
            <person name="Mayilraj S."/>
            <person name="Subramanian S."/>
        </authorList>
    </citation>
    <scope>NUCLEOTIDE SEQUENCE [LARGE SCALE GENOMIC DNA]</scope>
    <source>
        <strain evidence="1 2">DSM 436</strain>
    </source>
</reference>
<protein>
    <recommendedName>
        <fullName evidence="3">DUF3089 domain-containing protein</fullName>
    </recommendedName>
</protein>
<dbReference type="RefSeq" id="WP_052375373.1">
    <property type="nucleotide sequence ID" value="NZ_ASRX01000022.1"/>
</dbReference>
<name>A0A017TAF1_9BACT</name>
<dbReference type="STRING" id="1192034.CAP_3109"/>
<dbReference type="eggNOG" id="COG2267">
    <property type="taxonomic scope" value="Bacteria"/>
</dbReference>
<dbReference type="SUPFAM" id="SSF53474">
    <property type="entry name" value="alpha/beta-Hydrolases"/>
    <property type="match status" value="1"/>
</dbReference>
<dbReference type="AlphaFoldDB" id="A0A017TAF1"/>
<dbReference type="Proteomes" id="UP000019678">
    <property type="component" value="Unassembled WGS sequence"/>
</dbReference>
<dbReference type="InterPro" id="IPR021440">
    <property type="entry name" value="DUF3089"/>
</dbReference>
<proteinExistence type="predicted"/>
<evidence type="ECO:0000313" key="1">
    <source>
        <dbReference type="EMBL" id="EYF05561.1"/>
    </source>
</evidence>
<dbReference type="ESTHER" id="9delt-a0a017taf1">
    <property type="family name" value="Duf_3089"/>
</dbReference>
<dbReference type="OrthoDB" id="9794645at2"/>
<comment type="caution">
    <text evidence="1">The sequence shown here is derived from an EMBL/GenBank/DDBJ whole genome shotgun (WGS) entry which is preliminary data.</text>
</comment>
<evidence type="ECO:0008006" key="3">
    <source>
        <dbReference type="Google" id="ProtNLM"/>
    </source>
</evidence>
<gene>
    <name evidence="1" type="ORF">CAP_3109</name>
</gene>
<keyword evidence="2" id="KW-1185">Reference proteome</keyword>
<accession>A0A017TAF1</accession>
<sequence length="371" mass="40237">MSRWKKVGRVAGWVGLGVVGLGVLAAWNIDGLVRFAITPRDPFDAGATPPAPDYADARSWSALPEREDFADRAPTGSPAMDSRQAGTDVFYVHPTSYVGSRWNAPTDDASLNEATDRVATGIQASAFNACCAVYAPRYRQANSTSFVRPSADGDRAIEVAYEDVRRAFEAFHARRGAGRPFILAAHSQGTVMAERLLYEVISGTALRDQLVAAYLIGGRVGTASLAERARDVAACRAPDDVHCVVAWNARSPTYTASEYEMHRPDTRERLCTNPLTWRLDGAPAARALNLGAVFLESDDPAPRPGFADARCVDGTLVVERVDVAPRDMPSRILDRLMGAGNYHPIEYQMFFMNLRQNAGARVAAFAAARAT</sequence>